<dbReference type="Pfam" id="PF02321">
    <property type="entry name" value="OEP"/>
    <property type="match status" value="2"/>
</dbReference>
<protein>
    <submittedName>
        <fullName evidence="3">TolC family protein</fullName>
    </submittedName>
</protein>
<dbReference type="PANTHER" id="PTHR30203">
    <property type="entry name" value="OUTER MEMBRANE CATION EFFLUX PROTEIN"/>
    <property type="match status" value="1"/>
</dbReference>
<dbReference type="InterPro" id="IPR010131">
    <property type="entry name" value="MdtP/NodT-like"/>
</dbReference>
<dbReference type="SUPFAM" id="SSF56954">
    <property type="entry name" value="Outer membrane efflux proteins (OEP)"/>
    <property type="match status" value="1"/>
</dbReference>
<sequence>MPLVAAMCWLTTSAYAQATYTLPQLIELAQEQHPRIRAAREGVNAAGAAVETARALPNPEFEVLRGSQRARLPGAPEGPVSTVALTQRLDLPPQRAARIGAASAGLDAEQAQLRLSRQELIRAVKLHYHELLRREAESDAAQQDLDLLNDIRDRVKLKVSTGESPRYDAIKAEAEALNAQKAAQSAQLRVELARAALKNSVGNVLPDDFTLAAEDMLEHELPQLPTLRELEEQVLQRNAGMTRARALTTRGREQLALERALRLPSVSVKAAVDQQPDIRSSRIGVNLTIPLWDQRRGPIGEASAQLARLRHEEDQARFDLRQQLREAYQRYQISRNSVAALETGIVAQSQAALRVAEAAYRFGERGILDYLDAQRAWRNARNELIAARFEMRTALADIETLNGN</sequence>
<dbReference type="EMBL" id="JAEPBG010000014">
    <property type="protein sequence ID" value="MBK4737795.1"/>
    <property type="molecule type" value="Genomic_DNA"/>
</dbReference>
<comment type="caution">
    <text evidence="3">The sequence shown here is derived from an EMBL/GenBank/DDBJ whole genome shotgun (WGS) entry which is preliminary data.</text>
</comment>
<dbReference type="Proteomes" id="UP000622890">
    <property type="component" value="Unassembled WGS sequence"/>
</dbReference>
<evidence type="ECO:0000313" key="4">
    <source>
        <dbReference type="Proteomes" id="UP000622890"/>
    </source>
</evidence>
<keyword evidence="2" id="KW-0732">Signal</keyword>
<evidence type="ECO:0000256" key="2">
    <source>
        <dbReference type="SAM" id="SignalP"/>
    </source>
</evidence>
<evidence type="ECO:0000313" key="3">
    <source>
        <dbReference type="EMBL" id="MBK4737795.1"/>
    </source>
</evidence>
<name>A0A934SYT3_9BURK</name>
<dbReference type="RefSeq" id="WP_200596375.1">
    <property type="nucleotide sequence ID" value="NZ_JAEPBG010000014.1"/>
</dbReference>
<reference evidence="3" key="1">
    <citation type="submission" date="2021-01" db="EMBL/GenBank/DDBJ databases">
        <title>Genome sequence of strain Noviherbaspirillum sp. DKR-6.</title>
        <authorList>
            <person name="Chaudhary D.K."/>
        </authorList>
    </citation>
    <scope>NUCLEOTIDE SEQUENCE</scope>
    <source>
        <strain evidence="3">DKR-6</strain>
    </source>
</reference>
<feature type="signal peptide" evidence="2">
    <location>
        <begin position="1"/>
        <end position="18"/>
    </location>
</feature>
<dbReference type="InterPro" id="IPR003423">
    <property type="entry name" value="OMP_efflux"/>
</dbReference>
<evidence type="ECO:0000256" key="1">
    <source>
        <dbReference type="ARBA" id="ARBA00007613"/>
    </source>
</evidence>
<dbReference type="PANTHER" id="PTHR30203:SF24">
    <property type="entry name" value="BLR4935 PROTEIN"/>
    <property type="match status" value="1"/>
</dbReference>
<dbReference type="GO" id="GO:0015562">
    <property type="term" value="F:efflux transmembrane transporter activity"/>
    <property type="evidence" value="ECO:0007669"/>
    <property type="project" value="InterPro"/>
</dbReference>
<organism evidence="3 4">
    <name type="scientific">Noviherbaspirillum pedocola</name>
    <dbReference type="NCBI Taxonomy" id="2801341"/>
    <lineage>
        <taxon>Bacteria</taxon>
        <taxon>Pseudomonadati</taxon>
        <taxon>Pseudomonadota</taxon>
        <taxon>Betaproteobacteria</taxon>
        <taxon>Burkholderiales</taxon>
        <taxon>Oxalobacteraceae</taxon>
        <taxon>Noviherbaspirillum</taxon>
    </lineage>
</organism>
<comment type="similarity">
    <text evidence="1">Belongs to the outer membrane factor (OMF) (TC 1.B.17) family.</text>
</comment>
<dbReference type="Gene3D" id="1.20.1600.10">
    <property type="entry name" value="Outer membrane efflux proteins (OEP)"/>
    <property type="match status" value="1"/>
</dbReference>
<gene>
    <name evidence="3" type="ORF">JJB74_24505</name>
</gene>
<proteinExistence type="inferred from homology"/>
<keyword evidence="4" id="KW-1185">Reference proteome</keyword>
<feature type="chain" id="PRO_5038102616" evidence="2">
    <location>
        <begin position="19"/>
        <end position="404"/>
    </location>
</feature>
<accession>A0A934SYT3</accession>
<dbReference type="AlphaFoldDB" id="A0A934SYT3"/>